<evidence type="ECO:0000313" key="2">
    <source>
        <dbReference type="EMBL" id="WZU62296.1"/>
    </source>
</evidence>
<dbReference type="RefSeq" id="WP_342068704.1">
    <property type="nucleotide sequence ID" value="NZ_CP151762.1"/>
</dbReference>
<dbReference type="KEGG" id="yag:AABB28_10275"/>
<sequence>MNLLLTLIFIIPAFAILYAILTVIKKPSVVFNIISGRFEAEEKKLSIVFVGSWVTLAVLFQLTARG</sequence>
<feature type="transmembrane region" description="Helical" evidence="1">
    <location>
        <begin position="45"/>
        <end position="64"/>
    </location>
</feature>
<dbReference type="Proteomes" id="UP001451782">
    <property type="component" value="Chromosome"/>
</dbReference>
<evidence type="ECO:0000256" key="1">
    <source>
        <dbReference type="SAM" id="Phobius"/>
    </source>
</evidence>
<dbReference type="AlphaFoldDB" id="A0AAN0NDG1"/>
<dbReference type="EMBL" id="CP151762">
    <property type="protein sequence ID" value="WZU62296.1"/>
    <property type="molecule type" value="Genomic_DNA"/>
</dbReference>
<organism evidence="2 3">
    <name type="scientific">Yoonia algicola</name>
    <dbReference type="NCBI Taxonomy" id="3137368"/>
    <lineage>
        <taxon>Bacteria</taxon>
        <taxon>Pseudomonadati</taxon>
        <taxon>Pseudomonadota</taxon>
        <taxon>Alphaproteobacteria</taxon>
        <taxon>Rhodobacterales</taxon>
        <taxon>Paracoccaceae</taxon>
        <taxon>Yoonia</taxon>
    </lineage>
</organism>
<reference evidence="2 3" key="1">
    <citation type="submission" date="2024-04" db="EMBL/GenBank/DDBJ databases">
        <title>Phylogenomic analyses of a clade within the roseobacter group suggest taxonomic reassignments of species of the genera Aestuariivita, Citreicella, Loktanella, Nautella, Pelagibaca, Ruegeria, Thalassobius, Thiobacimonas and Tropicibacter, and the proposal o.</title>
        <authorList>
            <person name="Jeon C.O."/>
        </authorList>
    </citation>
    <scope>NUCLEOTIDE SEQUENCE [LARGE SCALE GENOMIC DNA]</scope>
    <source>
        <strain evidence="2 3">G8-12</strain>
    </source>
</reference>
<gene>
    <name evidence="2" type="ORF">AABB28_10275</name>
</gene>
<name>A0AAN0NDG1_9RHOB</name>
<keyword evidence="3" id="KW-1185">Reference proteome</keyword>
<feature type="transmembrane region" description="Helical" evidence="1">
    <location>
        <begin position="6"/>
        <end position="24"/>
    </location>
</feature>
<proteinExistence type="predicted"/>
<keyword evidence="1" id="KW-0812">Transmembrane</keyword>
<keyword evidence="1" id="KW-0472">Membrane</keyword>
<evidence type="ECO:0000313" key="3">
    <source>
        <dbReference type="Proteomes" id="UP001451782"/>
    </source>
</evidence>
<protein>
    <submittedName>
        <fullName evidence="2">Uncharacterized protein</fullName>
    </submittedName>
</protein>
<keyword evidence="1" id="KW-1133">Transmembrane helix</keyword>
<accession>A0AAN0NDG1</accession>